<organism evidence="4 5">
    <name type="scientific">Mycobacterium talmoniae</name>
    <dbReference type="NCBI Taxonomy" id="1858794"/>
    <lineage>
        <taxon>Bacteria</taxon>
        <taxon>Bacillati</taxon>
        <taxon>Actinomycetota</taxon>
        <taxon>Actinomycetes</taxon>
        <taxon>Mycobacteriales</taxon>
        <taxon>Mycobacteriaceae</taxon>
        <taxon>Mycobacterium</taxon>
    </lineage>
</organism>
<dbReference type="Gene3D" id="3.30.505.20">
    <property type="match status" value="1"/>
</dbReference>
<dbReference type="PROSITE" id="PS51257">
    <property type="entry name" value="PROKAR_LIPOPROTEIN"/>
    <property type="match status" value="1"/>
</dbReference>
<dbReference type="RefSeq" id="WP_071025181.1">
    <property type="nucleotide sequence ID" value="NZ_MLQM01000042.1"/>
</dbReference>
<evidence type="ECO:0000256" key="1">
    <source>
        <dbReference type="SAM" id="MobiDB-lite"/>
    </source>
</evidence>
<evidence type="ECO:0000256" key="2">
    <source>
        <dbReference type="SAM" id="SignalP"/>
    </source>
</evidence>
<sequence>MRVVRVINVLGAAAVVAALTACGGGGPTPHPATSRTTSSSAATSSTSASAKPTASSADNGHLLQAGETALGTVPDSTVVSIETDNLDTQWEVEVVTADGTKQEVKVSADGSEVTDGPHKKFGSKTKHRELVDAAKLDYRQAVDKVTQAVPGRITELDLDTEDGVTVWEADVHDSGDAKHEVSIDAGSGDVVSQH</sequence>
<dbReference type="InterPro" id="IPR025711">
    <property type="entry name" value="PepSY"/>
</dbReference>
<dbReference type="Pfam" id="PF03413">
    <property type="entry name" value="PepSY"/>
    <property type="match status" value="1"/>
</dbReference>
<evidence type="ECO:0000259" key="3">
    <source>
        <dbReference type="Pfam" id="PF03413"/>
    </source>
</evidence>
<proteinExistence type="predicted"/>
<evidence type="ECO:0000313" key="4">
    <source>
        <dbReference type="EMBL" id="OHV04362.1"/>
    </source>
</evidence>
<dbReference type="Gene3D" id="3.10.450.40">
    <property type="match status" value="1"/>
</dbReference>
<dbReference type="Proteomes" id="UP000179734">
    <property type="component" value="Unassembled WGS sequence"/>
</dbReference>
<dbReference type="AlphaFoldDB" id="A0A1S1NFB0"/>
<protein>
    <recommendedName>
        <fullName evidence="3">PepSY domain-containing protein</fullName>
    </recommendedName>
</protein>
<feature type="domain" description="PepSY" evidence="3">
    <location>
        <begin position="136"/>
        <end position="193"/>
    </location>
</feature>
<accession>A0A1S1NFB0</accession>
<dbReference type="EMBL" id="MLQM01000042">
    <property type="protein sequence ID" value="OHV04362.1"/>
    <property type="molecule type" value="Genomic_DNA"/>
</dbReference>
<feature type="signal peptide" evidence="2">
    <location>
        <begin position="1"/>
        <end position="23"/>
    </location>
</feature>
<feature type="chain" id="PRO_5038829320" description="PepSY domain-containing protein" evidence="2">
    <location>
        <begin position="24"/>
        <end position="194"/>
    </location>
</feature>
<keyword evidence="5" id="KW-1185">Reference proteome</keyword>
<comment type="caution">
    <text evidence="4">The sequence shown here is derived from an EMBL/GenBank/DDBJ whole genome shotgun (WGS) entry which is preliminary data.</text>
</comment>
<gene>
    <name evidence="4" type="ORF">BKN37_10340</name>
</gene>
<keyword evidence="2" id="KW-0732">Signal</keyword>
<reference evidence="4 5" key="1">
    <citation type="submission" date="2016-10" db="EMBL/GenBank/DDBJ databases">
        <title>Genome sequence of Mycobacterium talmonii.</title>
        <authorList>
            <person name="Greninger A.L."/>
            <person name="Elliott B."/>
            <person name="Vasireddy S."/>
            <person name="Vasireddy R."/>
        </authorList>
    </citation>
    <scope>NUCLEOTIDE SEQUENCE [LARGE SCALE GENOMIC DNA]</scope>
    <source>
        <strain evidence="5">NE-TNMC-100812</strain>
    </source>
</reference>
<evidence type="ECO:0000313" key="5">
    <source>
        <dbReference type="Proteomes" id="UP000179734"/>
    </source>
</evidence>
<feature type="compositionally biased region" description="Low complexity" evidence="1">
    <location>
        <begin position="31"/>
        <end position="57"/>
    </location>
</feature>
<feature type="region of interest" description="Disordered" evidence="1">
    <location>
        <begin position="26"/>
        <end position="59"/>
    </location>
</feature>
<name>A0A1S1NFB0_9MYCO</name>